<comment type="caution">
    <text evidence="2">The sequence shown here is derived from an EMBL/GenBank/DDBJ whole genome shotgun (WGS) entry which is preliminary data.</text>
</comment>
<evidence type="ECO:0000313" key="2">
    <source>
        <dbReference type="EMBL" id="RRT59870.1"/>
    </source>
</evidence>
<reference evidence="2 3" key="1">
    <citation type="journal article" date="2014" name="Agronomy (Basel)">
        <title>A Draft Genome Sequence for Ensete ventricosum, the Drought-Tolerant Tree Against Hunger.</title>
        <authorList>
            <person name="Harrison J."/>
            <person name="Moore K.A."/>
            <person name="Paszkiewicz K."/>
            <person name="Jones T."/>
            <person name="Grant M."/>
            <person name="Ambacheew D."/>
            <person name="Muzemil S."/>
            <person name="Studholme D.J."/>
        </authorList>
    </citation>
    <scope>NUCLEOTIDE SEQUENCE [LARGE SCALE GENOMIC DNA]</scope>
</reference>
<evidence type="ECO:0000313" key="3">
    <source>
        <dbReference type="Proteomes" id="UP000287651"/>
    </source>
</evidence>
<accession>A0A426Z7B0</accession>
<evidence type="ECO:0000256" key="1">
    <source>
        <dbReference type="SAM" id="MobiDB-lite"/>
    </source>
</evidence>
<sequence length="124" mass="14560">MDKAISRPRSMRDLCKVENKHFLAREMTDLSKVFRPRLMPKGDGLDDRPEESNRVTSKFGPSGSERRRHASPGWSSRRRPLTWRGWEKDQSCEVRDWVRGMSLLPWVFPGVGWLLALLRHRPSF</sequence>
<feature type="region of interest" description="Disordered" evidence="1">
    <location>
        <begin position="37"/>
        <end position="79"/>
    </location>
</feature>
<feature type="compositionally biased region" description="Basic and acidic residues" evidence="1">
    <location>
        <begin position="43"/>
        <end position="53"/>
    </location>
</feature>
<gene>
    <name evidence="2" type="ORF">B296_00015741</name>
</gene>
<feature type="compositionally biased region" description="Basic residues" evidence="1">
    <location>
        <begin position="66"/>
        <end position="79"/>
    </location>
</feature>
<name>A0A426Z7B0_ENSVE</name>
<dbReference type="AlphaFoldDB" id="A0A426Z7B0"/>
<dbReference type="EMBL" id="AMZH03008029">
    <property type="protein sequence ID" value="RRT59870.1"/>
    <property type="molecule type" value="Genomic_DNA"/>
</dbReference>
<dbReference type="Proteomes" id="UP000287651">
    <property type="component" value="Unassembled WGS sequence"/>
</dbReference>
<organism evidence="2 3">
    <name type="scientific">Ensete ventricosum</name>
    <name type="common">Abyssinian banana</name>
    <name type="synonym">Musa ensete</name>
    <dbReference type="NCBI Taxonomy" id="4639"/>
    <lineage>
        <taxon>Eukaryota</taxon>
        <taxon>Viridiplantae</taxon>
        <taxon>Streptophyta</taxon>
        <taxon>Embryophyta</taxon>
        <taxon>Tracheophyta</taxon>
        <taxon>Spermatophyta</taxon>
        <taxon>Magnoliopsida</taxon>
        <taxon>Liliopsida</taxon>
        <taxon>Zingiberales</taxon>
        <taxon>Musaceae</taxon>
        <taxon>Ensete</taxon>
    </lineage>
</organism>
<protein>
    <submittedName>
        <fullName evidence="2">Uncharacterized protein</fullName>
    </submittedName>
</protein>
<proteinExistence type="predicted"/>